<keyword evidence="6" id="KW-0813">Transport</keyword>
<comment type="subcellular location">
    <subcellularLocation>
        <location evidence="3">Mitochondrion inner membrane</location>
        <topology evidence="3">Peripheral membrane protein</topology>
    </subcellularLocation>
    <subcellularLocation>
        <location evidence="2">Mitochondrion intermembrane space</location>
    </subcellularLocation>
</comment>
<keyword evidence="15" id="KW-1185">Reference proteome</keyword>
<dbReference type="Pfam" id="PF05676">
    <property type="entry name" value="NDUF_B7"/>
    <property type="match status" value="1"/>
</dbReference>
<evidence type="ECO:0000256" key="10">
    <source>
        <dbReference type="ARBA" id="ARBA00023128"/>
    </source>
</evidence>
<evidence type="ECO:0000256" key="3">
    <source>
        <dbReference type="ARBA" id="ARBA00004637"/>
    </source>
</evidence>
<keyword evidence="8" id="KW-0999">Mitochondrion inner membrane</keyword>
<evidence type="ECO:0000256" key="12">
    <source>
        <dbReference type="ARBA" id="ARBA00023157"/>
    </source>
</evidence>
<keyword evidence="14" id="KW-0830">Ubiquinone</keyword>
<dbReference type="PANTHER" id="PTHR20900">
    <property type="entry name" value="NADH:UBIQUINONE OXIDOREDUCTASE B18-LIKE SUBUNIT"/>
    <property type="match status" value="1"/>
</dbReference>
<comment type="similarity">
    <text evidence="4">Belongs to the complex I NDUFB7 subunit family.</text>
</comment>
<comment type="function">
    <text evidence="1">Accessory subunit of the mitochondrial membrane respiratory chain NADH dehydrogenase (Complex I), that is believed not to be involved in catalysis. Complex I functions in the transfer of electrons from NADH to the respiratory chain. The immediate electron acceptor for the enzyme is believed to be ubiquinone.</text>
</comment>
<evidence type="ECO:0000256" key="9">
    <source>
        <dbReference type="ARBA" id="ARBA00022982"/>
    </source>
</evidence>
<dbReference type="GO" id="GO:0005758">
    <property type="term" value="C:mitochondrial intermembrane space"/>
    <property type="evidence" value="ECO:0007669"/>
    <property type="project" value="UniProtKB-SubCell"/>
</dbReference>
<keyword evidence="7" id="KW-0679">Respiratory chain</keyword>
<organism evidence="13 15">
    <name type="scientific">Rhizophagus clarus</name>
    <dbReference type="NCBI Taxonomy" id="94130"/>
    <lineage>
        <taxon>Eukaryota</taxon>
        <taxon>Fungi</taxon>
        <taxon>Fungi incertae sedis</taxon>
        <taxon>Mucoromycota</taxon>
        <taxon>Glomeromycotina</taxon>
        <taxon>Glomeromycetes</taxon>
        <taxon>Glomerales</taxon>
        <taxon>Glomeraceae</taxon>
        <taxon>Rhizophagus</taxon>
    </lineage>
</organism>
<dbReference type="EMBL" id="BEXD01004197">
    <property type="protein sequence ID" value="GBC08172.1"/>
    <property type="molecule type" value="Genomic_DNA"/>
</dbReference>
<dbReference type="Proteomes" id="UP000247702">
    <property type="component" value="Unassembled WGS sequence"/>
</dbReference>
<dbReference type="STRING" id="94130.A0A2Z6SEI4"/>
<keyword evidence="10" id="KW-0496">Mitochondrion</keyword>
<reference evidence="14" key="2">
    <citation type="submission" date="2019-10" db="EMBL/GenBank/DDBJ databases">
        <title>Conservation and host-specific expression of non-tandemly repeated heterogenous ribosome RNA gene in arbuscular mycorrhizal fungi.</title>
        <authorList>
            <person name="Maeda T."/>
            <person name="Kobayashi Y."/>
            <person name="Nakagawa T."/>
            <person name="Ezawa T."/>
            <person name="Yamaguchi K."/>
            <person name="Bino T."/>
            <person name="Nishimoto Y."/>
            <person name="Shigenobu S."/>
            <person name="Kawaguchi M."/>
        </authorList>
    </citation>
    <scope>NUCLEOTIDE SEQUENCE</scope>
    <source>
        <strain evidence="14">HR1</strain>
    </source>
</reference>
<evidence type="ECO:0000313" key="13">
    <source>
        <dbReference type="EMBL" id="GBC08172.1"/>
    </source>
</evidence>
<comment type="caution">
    <text evidence="13">The sequence shown here is derived from an EMBL/GenBank/DDBJ whole genome shotgun (WGS) entry which is preliminary data.</text>
</comment>
<evidence type="ECO:0000256" key="5">
    <source>
        <dbReference type="ARBA" id="ARBA00018677"/>
    </source>
</evidence>
<evidence type="ECO:0000256" key="4">
    <source>
        <dbReference type="ARBA" id="ARBA00008006"/>
    </source>
</evidence>
<name>A0A2Z6SEI4_9GLOM</name>
<evidence type="ECO:0000256" key="8">
    <source>
        <dbReference type="ARBA" id="ARBA00022792"/>
    </source>
</evidence>
<gene>
    <name evidence="14" type="ORF">RCL2_001534400</name>
    <name evidence="13" type="ORF">RclHR1_07940011</name>
</gene>
<reference evidence="13 15" key="1">
    <citation type="submission" date="2017-11" db="EMBL/GenBank/DDBJ databases">
        <title>The genome of Rhizophagus clarus HR1 reveals common genetic basis of auxotrophy among arbuscular mycorrhizal fungi.</title>
        <authorList>
            <person name="Kobayashi Y."/>
        </authorList>
    </citation>
    <scope>NUCLEOTIDE SEQUENCE [LARGE SCALE GENOMIC DNA]</scope>
    <source>
        <strain evidence="13 15">HR1</strain>
    </source>
</reference>
<evidence type="ECO:0000313" key="15">
    <source>
        <dbReference type="Proteomes" id="UP000247702"/>
    </source>
</evidence>
<dbReference type="InterPro" id="IPR008698">
    <property type="entry name" value="NDUB7"/>
</dbReference>
<keyword evidence="11" id="KW-0472">Membrane</keyword>
<evidence type="ECO:0000256" key="11">
    <source>
        <dbReference type="ARBA" id="ARBA00023136"/>
    </source>
</evidence>
<evidence type="ECO:0000313" key="14">
    <source>
        <dbReference type="EMBL" id="GES88390.1"/>
    </source>
</evidence>
<keyword evidence="9" id="KW-0249">Electron transport</keyword>
<evidence type="ECO:0000256" key="1">
    <source>
        <dbReference type="ARBA" id="ARBA00003195"/>
    </source>
</evidence>
<evidence type="ECO:0000256" key="7">
    <source>
        <dbReference type="ARBA" id="ARBA00022660"/>
    </source>
</evidence>
<dbReference type="Proteomes" id="UP000615446">
    <property type="component" value="Unassembled WGS sequence"/>
</dbReference>
<dbReference type="PROSITE" id="PS51808">
    <property type="entry name" value="CHCH"/>
    <property type="match status" value="1"/>
</dbReference>
<dbReference type="AlphaFoldDB" id="A0A2Z6SEI4"/>
<dbReference type="EMBL" id="BLAL01000178">
    <property type="protein sequence ID" value="GES88390.1"/>
    <property type="molecule type" value="Genomic_DNA"/>
</dbReference>
<sequence>MASDGPPEMIATQKEMAEAKLPLGYRDYCAHLLIPLNKCRTETWYLPWKCEDEKHSWEKCQYEDYMKRMRLLEKQKKKEEQSKLENKV</sequence>
<dbReference type="PANTHER" id="PTHR20900:SF0">
    <property type="entry name" value="NADH DEHYDROGENASE [UBIQUINONE] 1 BETA SUBCOMPLEX SUBUNIT 7"/>
    <property type="match status" value="1"/>
</dbReference>
<dbReference type="GO" id="GO:0005743">
    <property type="term" value="C:mitochondrial inner membrane"/>
    <property type="evidence" value="ECO:0007669"/>
    <property type="project" value="UniProtKB-SubCell"/>
</dbReference>
<evidence type="ECO:0000256" key="6">
    <source>
        <dbReference type="ARBA" id="ARBA00022448"/>
    </source>
</evidence>
<proteinExistence type="inferred from homology"/>
<keyword evidence="12" id="KW-1015">Disulfide bond</keyword>
<accession>A0A2Z6SEI4</accession>
<dbReference type="OrthoDB" id="268414at2759"/>
<protein>
    <recommendedName>
        <fullName evidence="5">NADH dehydrogenase [ubiquinone] 1 beta subcomplex subunit 7</fullName>
    </recommendedName>
</protein>
<evidence type="ECO:0000256" key="2">
    <source>
        <dbReference type="ARBA" id="ARBA00004569"/>
    </source>
</evidence>